<dbReference type="RefSeq" id="WP_265560990.1">
    <property type="nucleotide sequence ID" value="NZ_CP092471.1"/>
</dbReference>
<accession>A0ABY5T385</accession>
<feature type="chain" id="PRO_5046565207" evidence="1">
    <location>
        <begin position="23"/>
        <end position="119"/>
    </location>
</feature>
<feature type="signal peptide" evidence="1">
    <location>
        <begin position="1"/>
        <end position="22"/>
    </location>
</feature>
<keyword evidence="1" id="KW-0732">Signal</keyword>
<name>A0ABY5T385_9SPHN</name>
<keyword evidence="3" id="KW-1185">Reference proteome</keyword>
<evidence type="ECO:0000313" key="3">
    <source>
        <dbReference type="Proteomes" id="UP001065265"/>
    </source>
</evidence>
<evidence type="ECO:0000313" key="2">
    <source>
        <dbReference type="EMBL" id="UVI40571.1"/>
    </source>
</evidence>
<gene>
    <name evidence="2" type="ORF">L1F33_06440</name>
</gene>
<evidence type="ECO:0000256" key="1">
    <source>
        <dbReference type="SAM" id="SignalP"/>
    </source>
</evidence>
<reference evidence="2" key="1">
    <citation type="submission" date="2022-02" db="EMBL/GenBank/DDBJ databases">
        <title>Qipengyuania spongiae sp. nov., isolated from marine sponge.</title>
        <authorList>
            <person name="Li Z."/>
            <person name="Zhang M."/>
        </authorList>
    </citation>
    <scope>NUCLEOTIDE SEQUENCE</scope>
    <source>
        <strain evidence="2">PHS-Z21</strain>
    </source>
</reference>
<dbReference type="Proteomes" id="UP001065265">
    <property type="component" value="Chromosome"/>
</dbReference>
<sequence>MKGMFRSVAVIPALVIGGAAMAGEQAISMRVSDTGGEVNIALVAHSTVEQAVSYEIEIQGASKAVHKGRTTIPASEERVLSRFKVNYTDDWCAQARIHESEGAAYTLNAGPCATPMAGD</sequence>
<dbReference type="EMBL" id="CP092471">
    <property type="protein sequence ID" value="UVI40571.1"/>
    <property type="molecule type" value="Genomic_DNA"/>
</dbReference>
<organism evidence="2 3">
    <name type="scientific">Qipengyuania spongiae</name>
    <dbReference type="NCBI Taxonomy" id="2909673"/>
    <lineage>
        <taxon>Bacteria</taxon>
        <taxon>Pseudomonadati</taxon>
        <taxon>Pseudomonadota</taxon>
        <taxon>Alphaproteobacteria</taxon>
        <taxon>Sphingomonadales</taxon>
        <taxon>Erythrobacteraceae</taxon>
        <taxon>Qipengyuania</taxon>
    </lineage>
</organism>
<proteinExistence type="predicted"/>
<protein>
    <submittedName>
        <fullName evidence="2">Uncharacterized protein</fullName>
    </submittedName>
</protein>